<organism evidence="1 2">
    <name type="scientific">Paenibacillus rhizovicinus</name>
    <dbReference type="NCBI Taxonomy" id="2704463"/>
    <lineage>
        <taxon>Bacteria</taxon>
        <taxon>Bacillati</taxon>
        <taxon>Bacillota</taxon>
        <taxon>Bacilli</taxon>
        <taxon>Bacillales</taxon>
        <taxon>Paenibacillaceae</taxon>
        <taxon>Paenibacillus</taxon>
    </lineage>
</organism>
<sequence length="137" mass="16595">MEDFESFKYNLDYKTRDSLLKVEIDWENRALMRRVVRFEPVRINVLEKLMELKFIDPEERHNDAPSIQLFYEFLRKHQSVFVYGYVVSPFRNDYRVSIEGMTVIEEDITECLKKDFFEFNKTASEIKTDSGLVSWWD</sequence>
<dbReference type="AlphaFoldDB" id="A0A6C0P3U7"/>
<proteinExistence type="predicted"/>
<evidence type="ECO:0000313" key="2">
    <source>
        <dbReference type="Proteomes" id="UP000479114"/>
    </source>
</evidence>
<evidence type="ECO:0000313" key="1">
    <source>
        <dbReference type="EMBL" id="QHW33230.1"/>
    </source>
</evidence>
<name>A0A6C0P3U7_9BACL</name>
<accession>A0A6C0P3U7</accession>
<protein>
    <submittedName>
        <fullName evidence="1">Uncharacterized protein</fullName>
    </submittedName>
</protein>
<dbReference type="RefSeq" id="WP_162643209.1">
    <property type="nucleotide sequence ID" value="NZ_CP048286.1"/>
</dbReference>
<dbReference type="KEGG" id="prz:GZH47_22200"/>
<dbReference type="Proteomes" id="UP000479114">
    <property type="component" value="Chromosome"/>
</dbReference>
<keyword evidence="2" id="KW-1185">Reference proteome</keyword>
<reference evidence="1 2" key="1">
    <citation type="submission" date="2020-02" db="EMBL/GenBank/DDBJ databases">
        <title>Paenibacillus sp. nov., isolated from rhizosphere soil of tomato.</title>
        <authorList>
            <person name="Weon H.-Y."/>
            <person name="Lee S.A."/>
        </authorList>
    </citation>
    <scope>NUCLEOTIDE SEQUENCE [LARGE SCALE GENOMIC DNA]</scope>
    <source>
        <strain evidence="1 2">14171R-81</strain>
    </source>
</reference>
<dbReference type="EMBL" id="CP048286">
    <property type="protein sequence ID" value="QHW33230.1"/>
    <property type="molecule type" value="Genomic_DNA"/>
</dbReference>
<gene>
    <name evidence="1" type="ORF">GZH47_22200</name>
</gene>